<sequence length="65" mass="7444">MEESLQRSDSIAPVEALTSAPAMIELQFLKNKDKVYMSVSLLVMGHVLKGSKKRVVEEEEKFRYQ</sequence>
<protein>
    <submittedName>
        <fullName evidence="1">Uncharacterized protein</fullName>
    </submittedName>
</protein>
<organism evidence="1">
    <name type="scientific">Arundo donax</name>
    <name type="common">Giant reed</name>
    <name type="synonym">Donax arundinaceus</name>
    <dbReference type="NCBI Taxonomy" id="35708"/>
    <lineage>
        <taxon>Eukaryota</taxon>
        <taxon>Viridiplantae</taxon>
        <taxon>Streptophyta</taxon>
        <taxon>Embryophyta</taxon>
        <taxon>Tracheophyta</taxon>
        <taxon>Spermatophyta</taxon>
        <taxon>Magnoliopsida</taxon>
        <taxon>Liliopsida</taxon>
        <taxon>Poales</taxon>
        <taxon>Poaceae</taxon>
        <taxon>PACMAD clade</taxon>
        <taxon>Arundinoideae</taxon>
        <taxon>Arundineae</taxon>
        <taxon>Arundo</taxon>
    </lineage>
</organism>
<evidence type="ECO:0000313" key="1">
    <source>
        <dbReference type="EMBL" id="JAD57066.1"/>
    </source>
</evidence>
<proteinExistence type="predicted"/>
<reference evidence="1" key="2">
    <citation type="journal article" date="2015" name="Data Brief">
        <title>Shoot transcriptome of the giant reed, Arundo donax.</title>
        <authorList>
            <person name="Barrero R.A."/>
            <person name="Guerrero F.D."/>
            <person name="Moolhuijzen P."/>
            <person name="Goolsby J.A."/>
            <person name="Tidwell J."/>
            <person name="Bellgard S.E."/>
            <person name="Bellgard M.I."/>
        </authorList>
    </citation>
    <scope>NUCLEOTIDE SEQUENCE</scope>
    <source>
        <tissue evidence="1">Shoot tissue taken approximately 20 cm above the soil surface</tissue>
    </source>
</reference>
<accession>A0A0A9B137</accession>
<name>A0A0A9B137_ARUDO</name>
<dbReference type="AlphaFoldDB" id="A0A0A9B137"/>
<dbReference type="EMBL" id="GBRH01240829">
    <property type="protein sequence ID" value="JAD57066.1"/>
    <property type="molecule type" value="Transcribed_RNA"/>
</dbReference>
<reference evidence="1" key="1">
    <citation type="submission" date="2014-09" db="EMBL/GenBank/DDBJ databases">
        <authorList>
            <person name="Magalhaes I.L.F."/>
            <person name="Oliveira U."/>
            <person name="Santos F.R."/>
            <person name="Vidigal T.H.D.A."/>
            <person name="Brescovit A.D."/>
            <person name="Santos A.J."/>
        </authorList>
    </citation>
    <scope>NUCLEOTIDE SEQUENCE</scope>
    <source>
        <tissue evidence="1">Shoot tissue taken approximately 20 cm above the soil surface</tissue>
    </source>
</reference>